<name>A0A410WVN4_9BACL</name>
<keyword evidence="4" id="KW-1185">Reference proteome</keyword>
<dbReference type="RefSeq" id="WP_042228358.1">
    <property type="nucleotide sequence ID" value="NZ_CP026520.1"/>
</dbReference>
<dbReference type="AlphaFoldDB" id="A0A410WVN4"/>
<evidence type="ECO:0000313" key="2">
    <source>
        <dbReference type="EMBL" id="QAV18380.1"/>
    </source>
</evidence>
<reference evidence="1 4" key="2">
    <citation type="submission" date="2022-05" db="EMBL/GenBank/DDBJ databases">
        <title>Genome Sequencing of Bee-Associated Microbes.</title>
        <authorList>
            <person name="Dunlap C."/>
        </authorList>
    </citation>
    <scope>NUCLEOTIDE SEQUENCE [LARGE SCALE GENOMIC DNA]</scope>
    <source>
        <strain evidence="1 4">NRRL B-23120</strain>
    </source>
</reference>
<dbReference type="PANTHER" id="PTHR40070:SF1">
    <property type="entry name" value="UPF0478 PROTEIN YTXG"/>
    <property type="match status" value="1"/>
</dbReference>
<dbReference type="InterPro" id="IPR009293">
    <property type="entry name" value="UPF0478"/>
</dbReference>
<dbReference type="Proteomes" id="UP001527202">
    <property type="component" value="Unassembled WGS sequence"/>
</dbReference>
<dbReference type="Proteomes" id="UP000288943">
    <property type="component" value="Chromosome"/>
</dbReference>
<accession>A0A410WVN4</accession>
<dbReference type="SUPFAM" id="SSF58104">
    <property type="entry name" value="Methyl-accepting chemotaxis protein (MCP) signaling domain"/>
    <property type="match status" value="1"/>
</dbReference>
<dbReference type="EMBL" id="JAMDMJ010000001">
    <property type="protein sequence ID" value="MCY9594369.1"/>
    <property type="molecule type" value="Genomic_DNA"/>
</dbReference>
<evidence type="ECO:0000313" key="1">
    <source>
        <dbReference type="EMBL" id="MCY9594369.1"/>
    </source>
</evidence>
<reference evidence="2 3" key="1">
    <citation type="submission" date="2018-01" db="EMBL/GenBank/DDBJ databases">
        <title>The whole genome sequencing and assembly of Paenibacillus chitinolyticus KCCM 41400 strain.</title>
        <authorList>
            <person name="Kim J.-Y."/>
            <person name="Park M.-K."/>
            <person name="Lee Y.-J."/>
            <person name="Yi H."/>
            <person name="Bahn Y.-S."/>
            <person name="Kim J.F."/>
            <person name="Lee D.-W."/>
        </authorList>
    </citation>
    <scope>NUCLEOTIDE SEQUENCE [LARGE SCALE GENOMIC DNA]</scope>
    <source>
        <strain evidence="2 3">KCCM 41400</strain>
    </source>
</reference>
<sequence>MIWQISLAVIAVAFVVLVVFLVKTLRSVTDLVAQTNQTIQQVQQQVTVVSQEANELLRHTNEVSLDVRNKLHALDKTFYTIKNVGDVVSEITTSVRQTSATVTNTMRNKVEKELNSPKSIVNRIAPLVPVAVDMWKRLKQSRTTNSKSVAVK</sequence>
<gene>
    <name evidence="1" type="ORF">M5X16_01070</name>
    <name evidence="2" type="ORF">PC41400_12140</name>
</gene>
<dbReference type="OrthoDB" id="22069at2"/>
<evidence type="ECO:0000313" key="3">
    <source>
        <dbReference type="Proteomes" id="UP000288943"/>
    </source>
</evidence>
<dbReference type="Pfam" id="PF06103">
    <property type="entry name" value="DUF948"/>
    <property type="match status" value="1"/>
</dbReference>
<evidence type="ECO:0000313" key="4">
    <source>
        <dbReference type="Proteomes" id="UP001527202"/>
    </source>
</evidence>
<dbReference type="KEGG" id="pchi:PC41400_12140"/>
<proteinExistence type="predicted"/>
<organism evidence="2 3">
    <name type="scientific">Paenibacillus chitinolyticus</name>
    <dbReference type="NCBI Taxonomy" id="79263"/>
    <lineage>
        <taxon>Bacteria</taxon>
        <taxon>Bacillati</taxon>
        <taxon>Bacillota</taxon>
        <taxon>Bacilli</taxon>
        <taxon>Bacillales</taxon>
        <taxon>Paenibacillaceae</taxon>
        <taxon>Paenibacillus</taxon>
    </lineage>
</organism>
<protein>
    <submittedName>
        <fullName evidence="2">DUF948 domain-containing protein</fullName>
    </submittedName>
</protein>
<dbReference type="PANTHER" id="PTHR40070">
    <property type="entry name" value="UPF0478 PROTEIN YTXG"/>
    <property type="match status" value="1"/>
</dbReference>
<dbReference type="GeneID" id="95375560"/>
<dbReference type="EMBL" id="CP026520">
    <property type="protein sequence ID" value="QAV18380.1"/>
    <property type="molecule type" value="Genomic_DNA"/>
</dbReference>